<dbReference type="InterPro" id="IPR045857">
    <property type="entry name" value="O16G_dom_2"/>
</dbReference>
<evidence type="ECO:0000256" key="2">
    <source>
        <dbReference type="SAM" id="Phobius"/>
    </source>
</evidence>
<dbReference type="SUPFAM" id="SSF51445">
    <property type="entry name" value="(Trans)glycosidases"/>
    <property type="match status" value="1"/>
</dbReference>
<sequence length="624" mass="71786">MNAYFSDFMINMDSIHELLFGIITEIWEFGLLMVLLIVGGNGQNLSWWQTSIVYQVYPRSFKDSTLDGVGDINGLRSKLDYFTNIGVDSYWLSPVYSSPMLDFGYDISNFTDIDPIFGTLADFDMLVNETHSRGLKIIMDFVPGHTSTEHEWFNKSVNREGNYTNYYVWTDGILLSNGSRGIPNNWLSVFGGPTWTWNDVRKQFYYHAFIPQQADLNYRDPNVQEEMKDVLRFWLDRGVDGFRVDAIEKLYEVENVFLNEPVSGLNVSSFQYEYLDHIYTSNQPETNPTVKSWYDVLKEYIAMDNKDRYMVVELYALPAVRNLLYETGGSPFNFDLIDITPNPTGYEIRDRILNEYDNLPPGKWPNFVLGNHDRRRVSHKYGPQYVDVYNMLLLTLWGTPTTYYGEEIGMREAYISWNQTVDPWGRNYGEEQYEQFSRDPERTPMQWTPGYQAGFTVGPTTWLPLGDNYSTINVQYENETAGMSSLKLYSQLARLRKLPAFTLHRPWFAFVDQNVVSYIRMGGGEQYLVAINVGKMNDTVNFRTNITGNYVATIIAYTPGIQNIPSNLTLNLTSILLRPGDGYVLKLTPVSPGSAQGMKAGVYLYAHIIIMLAVLHYTNIINII</sequence>
<keyword evidence="2" id="KW-0472">Membrane</keyword>
<accession>A0A0B7ATJ7</accession>
<dbReference type="InterPro" id="IPR013780">
    <property type="entry name" value="Glyco_hydro_b"/>
</dbReference>
<keyword evidence="2" id="KW-1133">Transmembrane helix</keyword>
<dbReference type="Gene3D" id="2.60.40.1180">
    <property type="entry name" value="Golgi alpha-mannosidase II"/>
    <property type="match status" value="1"/>
</dbReference>
<dbReference type="PANTHER" id="PTHR10357:SF179">
    <property type="entry name" value="NEUTRAL AND BASIC AMINO ACID TRANSPORT PROTEIN RBAT"/>
    <property type="match status" value="1"/>
</dbReference>
<reference evidence="4" key="1">
    <citation type="submission" date="2014-12" db="EMBL/GenBank/DDBJ databases">
        <title>Insight into the proteome of Arion vulgaris.</title>
        <authorList>
            <person name="Aradska J."/>
            <person name="Bulat T."/>
            <person name="Smidak R."/>
            <person name="Sarate P."/>
            <person name="Gangsoo J."/>
            <person name="Sialana F."/>
            <person name="Bilban M."/>
            <person name="Lubec G."/>
        </authorList>
    </citation>
    <scope>NUCLEOTIDE SEQUENCE</scope>
    <source>
        <tissue evidence="4">Skin</tissue>
    </source>
</reference>
<dbReference type="InterPro" id="IPR017853">
    <property type="entry name" value="GH"/>
</dbReference>
<dbReference type="Gene3D" id="3.90.400.10">
    <property type="entry name" value="Oligo-1,6-glucosidase, Domain 2"/>
    <property type="match status" value="1"/>
</dbReference>
<keyword evidence="2" id="KW-0812">Transmembrane</keyword>
<dbReference type="GO" id="GO:0005975">
    <property type="term" value="P:carbohydrate metabolic process"/>
    <property type="evidence" value="ECO:0007669"/>
    <property type="project" value="InterPro"/>
</dbReference>
<evidence type="ECO:0000313" key="4">
    <source>
        <dbReference type="EMBL" id="CEK84188.1"/>
    </source>
</evidence>
<dbReference type="EMBL" id="HACG01037323">
    <property type="protein sequence ID" value="CEK84188.1"/>
    <property type="molecule type" value="Transcribed_RNA"/>
</dbReference>
<name>A0A0B7ATJ7_9EUPU</name>
<evidence type="ECO:0000256" key="1">
    <source>
        <dbReference type="ARBA" id="ARBA00023180"/>
    </source>
</evidence>
<dbReference type="Pfam" id="PF00128">
    <property type="entry name" value="Alpha-amylase"/>
    <property type="match status" value="1"/>
</dbReference>
<gene>
    <name evidence="4" type="primary">ORF141219</name>
</gene>
<dbReference type="InterPro" id="IPR006047">
    <property type="entry name" value="GH13_cat_dom"/>
</dbReference>
<feature type="transmembrane region" description="Helical" evidence="2">
    <location>
        <begin position="602"/>
        <end position="621"/>
    </location>
</feature>
<dbReference type="Gene3D" id="3.20.20.80">
    <property type="entry name" value="Glycosidases"/>
    <property type="match status" value="1"/>
</dbReference>
<dbReference type="FunFam" id="3.90.400.10:FF:000001">
    <property type="entry name" value="Maltase A3, isoform A"/>
    <property type="match status" value="1"/>
</dbReference>
<dbReference type="SMART" id="SM00642">
    <property type="entry name" value="Aamy"/>
    <property type="match status" value="1"/>
</dbReference>
<dbReference type="AlphaFoldDB" id="A0A0B7ATJ7"/>
<dbReference type="PANTHER" id="PTHR10357">
    <property type="entry name" value="ALPHA-AMYLASE FAMILY MEMBER"/>
    <property type="match status" value="1"/>
</dbReference>
<protein>
    <recommendedName>
        <fullName evidence="3">Glycosyl hydrolase family 13 catalytic domain-containing protein</fullName>
    </recommendedName>
</protein>
<proteinExistence type="predicted"/>
<keyword evidence="1" id="KW-0325">Glycoprotein</keyword>
<evidence type="ECO:0000259" key="3">
    <source>
        <dbReference type="SMART" id="SM00642"/>
    </source>
</evidence>
<organism evidence="4">
    <name type="scientific">Arion vulgaris</name>
    <dbReference type="NCBI Taxonomy" id="1028688"/>
    <lineage>
        <taxon>Eukaryota</taxon>
        <taxon>Metazoa</taxon>
        <taxon>Spiralia</taxon>
        <taxon>Lophotrochozoa</taxon>
        <taxon>Mollusca</taxon>
        <taxon>Gastropoda</taxon>
        <taxon>Heterobranchia</taxon>
        <taxon>Euthyneura</taxon>
        <taxon>Panpulmonata</taxon>
        <taxon>Eupulmonata</taxon>
        <taxon>Stylommatophora</taxon>
        <taxon>Helicina</taxon>
        <taxon>Arionoidea</taxon>
        <taxon>Arionidae</taxon>
        <taxon>Arion</taxon>
    </lineage>
</organism>
<feature type="domain" description="Glycosyl hydrolase family 13 catalytic" evidence="3">
    <location>
        <begin position="55"/>
        <end position="442"/>
    </location>
</feature>